<comment type="caution">
    <text evidence="2">The sequence shown here is derived from an EMBL/GenBank/DDBJ whole genome shotgun (WGS) entry which is preliminary data.</text>
</comment>
<dbReference type="PROSITE" id="PS50097">
    <property type="entry name" value="BTB"/>
    <property type="match status" value="1"/>
</dbReference>
<evidence type="ECO:0000313" key="3">
    <source>
        <dbReference type="Proteomes" id="UP001107558"/>
    </source>
</evidence>
<dbReference type="PANTHER" id="PTHR24413">
    <property type="entry name" value="SPECKLE-TYPE POZ PROTEIN"/>
    <property type="match status" value="1"/>
</dbReference>
<dbReference type="OrthoDB" id="6418787at2759"/>
<evidence type="ECO:0000313" key="2">
    <source>
        <dbReference type="EMBL" id="KAG5670284.1"/>
    </source>
</evidence>
<protein>
    <recommendedName>
        <fullName evidence="1">BTB domain-containing protein</fullName>
    </recommendedName>
</protein>
<accession>A0A9J6BKC1</accession>
<dbReference type="AlphaFoldDB" id="A0A9J6BKC1"/>
<dbReference type="Pfam" id="PF00651">
    <property type="entry name" value="BTB"/>
    <property type="match status" value="1"/>
</dbReference>
<dbReference type="Gene3D" id="3.30.710.10">
    <property type="entry name" value="Potassium Channel Kv1.1, Chain A"/>
    <property type="match status" value="1"/>
</dbReference>
<feature type="domain" description="BTB" evidence="1">
    <location>
        <begin position="215"/>
        <end position="283"/>
    </location>
</feature>
<dbReference type="SMART" id="SM00225">
    <property type="entry name" value="BTB"/>
    <property type="match status" value="1"/>
</dbReference>
<sequence length="383" mass="45423">MERNLTCFIANDLGNHIHIEKELNVFKKIEWKLENFLKFKEDSNQFGKLYHELDEEGFEVNFDLEPAIKDKVLLKYCDHMSIVIDLTLENTFGLRVYICAKLIKNMNTTDLCECNILDKFECCECDECYTYKFTKHKCYIKLNNELYELIFDDMCDEPEFDEDEPIEHTWCLYDDDLKLDDDVLVIDLHLNFNYKIMQCIQSHPYEDYLGDKNFNELKIICSDGIILYANRLILAMNSSVFRTMFQTNMIESEMKEVVVNDIDSKTMQEFLRFAYSSKIENLDYVAESLLYCAEKYEVNDLKNTCIAHLIKNLKKDNVFEILQLAEMLNLKIMMNQCLNFICKSFEKVEDVNEFDRLNESLKKKVIEGKCKMFIEPITTYVPK</sequence>
<name>A0A9J6BKC1_POLVA</name>
<dbReference type="CDD" id="cd14733">
    <property type="entry name" value="BACK"/>
    <property type="match status" value="1"/>
</dbReference>
<dbReference type="CDD" id="cd18186">
    <property type="entry name" value="BTB_POZ_ZBTB_KLHL-like"/>
    <property type="match status" value="1"/>
</dbReference>
<dbReference type="Proteomes" id="UP001107558">
    <property type="component" value="Chromosome 3"/>
</dbReference>
<evidence type="ECO:0000259" key="1">
    <source>
        <dbReference type="PROSITE" id="PS50097"/>
    </source>
</evidence>
<keyword evidence="3" id="KW-1185">Reference proteome</keyword>
<proteinExistence type="predicted"/>
<dbReference type="InterPro" id="IPR011333">
    <property type="entry name" value="SKP1/BTB/POZ_sf"/>
</dbReference>
<dbReference type="EMBL" id="JADBJN010000003">
    <property type="protein sequence ID" value="KAG5670284.1"/>
    <property type="molecule type" value="Genomic_DNA"/>
</dbReference>
<gene>
    <name evidence="2" type="ORF">PVAND_000561</name>
</gene>
<dbReference type="InterPro" id="IPR000210">
    <property type="entry name" value="BTB/POZ_dom"/>
</dbReference>
<dbReference type="SUPFAM" id="SSF54695">
    <property type="entry name" value="POZ domain"/>
    <property type="match status" value="1"/>
</dbReference>
<organism evidence="2 3">
    <name type="scientific">Polypedilum vanderplanki</name>
    <name type="common">Sleeping chironomid midge</name>
    <dbReference type="NCBI Taxonomy" id="319348"/>
    <lineage>
        <taxon>Eukaryota</taxon>
        <taxon>Metazoa</taxon>
        <taxon>Ecdysozoa</taxon>
        <taxon>Arthropoda</taxon>
        <taxon>Hexapoda</taxon>
        <taxon>Insecta</taxon>
        <taxon>Pterygota</taxon>
        <taxon>Neoptera</taxon>
        <taxon>Endopterygota</taxon>
        <taxon>Diptera</taxon>
        <taxon>Nematocera</taxon>
        <taxon>Chironomoidea</taxon>
        <taxon>Chironomidae</taxon>
        <taxon>Chironominae</taxon>
        <taxon>Polypedilum</taxon>
        <taxon>Polypedilum</taxon>
    </lineage>
</organism>
<reference evidence="2" key="1">
    <citation type="submission" date="2021-03" db="EMBL/GenBank/DDBJ databases">
        <title>Chromosome level genome of the anhydrobiotic midge Polypedilum vanderplanki.</title>
        <authorList>
            <person name="Yoshida Y."/>
            <person name="Kikawada T."/>
            <person name="Gusev O."/>
        </authorList>
    </citation>
    <scope>NUCLEOTIDE SEQUENCE</scope>
    <source>
        <strain evidence="2">NIAS01</strain>
        <tissue evidence="2">Whole body or cell culture</tissue>
    </source>
</reference>